<dbReference type="Proteomes" id="UP000663525">
    <property type="component" value="Chromosome"/>
</dbReference>
<dbReference type="NCBIfam" id="NF009628">
    <property type="entry name" value="PRK13149.1-2"/>
    <property type="match status" value="1"/>
</dbReference>
<proteinExistence type="predicted"/>
<evidence type="ECO:0000313" key="1">
    <source>
        <dbReference type="EMBL" id="QSG05781.1"/>
    </source>
</evidence>
<sequence>MQRAGTVEDVAQNVAVVRCPDDDHPEIGTPLLDENLETVGRVVDVFGPVDRPFLAVSPGDDARLASLLGDVLYYRDS</sequence>
<dbReference type="GeneID" id="68855039"/>
<dbReference type="InterPro" id="IPR007504">
    <property type="entry name" value="H/ACA_rnp_Gar1/Naf1"/>
</dbReference>
<name>A0A897MZS8_9EURY</name>
<accession>A0A897MZS8</accession>
<reference evidence="1" key="1">
    <citation type="submission" date="2020-11" db="EMBL/GenBank/DDBJ databases">
        <title>Carbohydrate-dependent, anaerobic sulfur respiration: A novel catabolism in halophilic archaea.</title>
        <authorList>
            <person name="Sorokin D.Y."/>
            <person name="Messina E."/>
            <person name="Smedile F."/>
            <person name="La Cono V."/>
            <person name="Hallsworth J.E."/>
            <person name="Yakimov M.M."/>
        </authorList>
    </citation>
    <scope>NUCLEOTIDE SEQUENCE</scope>
    <source>
        <strain evidence="1">HSR12-1</strain>
    </source>
</reference>
<dbReference type="RefSeq" id="WP_229115587.1">
    <property type="nucleotide sequence ID" value="NZ_CP064787.1"/>
</dbReference>
<organism evidence="1 2">
    <name type="scientific">Halapricum desulfuricans</name>
    <dbReference type="NCBI Taxonomy" id="2841257"/>
    <lineage>
        <taxon>Archaea</taxon>
        <taxon>Methanobacteriati</taxon>
        <taxon>Methanobacteriota</taxon>
        <taxon>Stenosarchaea group</taxon>
        <taxon>Halobacteria</taxon>
        <taxon>Halobacteriales</taxon>
        <taxon>Haloarculaceae</taxon>
        <taxon>Halapricum</taxon>
    </lineage>
</organism>
<dbReference type="EMBL" id="CP064787">
    <property type="protein sequence ID" value="QSG05781.1"/>
    <property type="molecule type" value="Genomic_DNA"/>
</dbReference>
<dbReference type="SUPFAM" id="SSF50447">
    <property type="entry name" value="Translation proteins"/>
    <property type="match status" value="1"/>
</dbReference>
<evidence type="ECO:0000313" key="2">
    <source>
        <dbReference type="Proteomes" id="UP000663525"/>
    </source>
</evidence>
<dbReference type="AlphaFoldDB" id="A0A897MZS8"/>
<dbReference type="GO" id="GO:0042254">
    <property type="term" value="P:ribosome biogenesis"/>
    <property type="evidence" value="ECO:0007669"/>
    <property type="project" value="InterPro"/>
</dbReference>
<dbReference type="InterPro" id="IPR038664">
    <property type="entry name" value="Gar1/Naf1_Cbf5-bd_sf"/>
</dbReference>
<protein>
    <submittedName>
        <fullName evidence="1">RNA-binding protein involved in rRNA processing</fullName>
    </submittedName>
</protein>
<dbReference type="InterPro" id="IPR009000">
    <property type="entry name" value="Transl_B-barrel_sf"/>
</dbReference>
<dbReference type="GO" id="GO:0001522">
    <property type="term" value="P:pseudouridine synthesis"/>
    <property type="evidence" value="ECO:0007669"/>
    <property type="project" value="InterPro"/>
</dbReference>
<dbReference type="Pfam" id="PF04410">
    <property type="entry name" value="Gar1"/>
    <property type="match status" value="1"/>
</dbReference>
<dbReference type="Gene3D" id="2.40.10.230">
    <property type="entry name" value="Probable tRNA pseudouridine synthase domain"/>
    <property type="match status" value="1"/>
</dbReference>
<gene>
    <name evidence="1" type="primary">gar1</name>
    <name evidence="1" type="ORF">HSR121_1438</name>
</gene>